<name>A0A812T801_9DINO</name>
<feature type="region of interest" description="Disordered" evidence="2">
    <location>
        <begin position="68"/>
        <end position="117"/>
    </location>
</feature>
<feature type="compositionally biased region" description="Polar residues" evidence="2">
    <location>
        <begin position="784"/>
        <end position="797"/>
    </location>
</feature>
<evidence type="ECO:0000256" key="2">
    <source>
        <dbReference type="SAM" id="MobiDB-lite"/>
    </source>
</evidence>
<dbReference type="InterPro" id="IPR036397">
    <property type="entry name" value="RNaseH_sf"/>
</dbReference>
<feature type="region of interest" description="Disordered" evidence="2">
    <location>
        <begin position="825"/>
        <end position="854"/>
    </location>
</feature>
<feature type="compositionally biased region" description="Basic and acidic residues" evidence="2">
    <location>
        <begin position="1548"/>
        <end position="1557"/>
    </location>
</feature>
<accession>A0A812T801</accession>
<evidence type="ECO:0000256" key="1">
    <source>
        <dbReference type="SAM" id="Coils"/>
    </source>
</evidence>
<dbReference type="InterPro" id="IPR012337">
    <property type="entry name" value="RNaseH-like_sf"/>
</dbReference>
<gene>
    <name evidence="4" type="primary">GIP</name>
    <name evidence="4" type="ORF">SNAT2548_LOCUS29048</name>
</gene>
<feature type="region of interest" description="Disordered" evidence="2">
    <location>
        <begin position="1"/>
        <end position="45"/>
    </location>
</feature>
<dbReference type="Pfam" id="PF07727">
    <property type="entry name" value="RVT_2"/>
    <property type="match status" value="1"/>
</dbReference>
<proteinExistence type="predicted"/>
<feature type="region of interest" description="Disordered" evidence="2">
    <location>
        <begin position="763"/>
        <end position="809"/>
    </location>
</feature>
<evidence type="ECO:0000313" key="4">
    <source>
        <dbReference type="EMBL" id="CAE7518945.1"/>
    </source>
</evidence>
<comment type="caution">
    <text evidence="4">The sequence shown here is derived from an EMBL/GenBank/DDBJ whole genome shotgun (WGS) entry which is preliminary data.</text>
</comment>
<feature type="non-terminal residue" evidence="4">
    <location>
        <position position="2766"/>
    </location>
</feature>
<feature type="region of interest" description="Disordered" evidence="2">
    <location>
        <begin position="1753"/>
        <end position="1817"/>
    </location>
</feature>
<dbReference type="GO" id="GO:0003676">
    <property type="term" value="F:nucleic acid binding"/>
    <property type="evidence" value="ECO:0007669"/>
    <property type="project" value="InterPro"/>
</dbReference>
<feature type="region of interest" description="Disordered" evidence="2">
    <location>
        <begin position="1546"/>
        <end position="1568"/>
    </location>
</feature>
<feature type="compositionally biased region" description="Acidic residues" evidence="2">
    <location>
        <begin position="1770"/>
        <end position="1787"/>
    </location>
</feature>
<keyword evidence="1" id="KW-0175">Coiled coil</keyword>
<feature type="compositionally biased region" description="Polar residues" evidence="2">
    <location>
        <begin position="842"/>
        <end position="854"/>
    </location>
</feature>
<evidence type="ECO:0000259" key="3">
    <source>
        <dbReference type="Pfam" id="PF07727"/>
    </source>
</evidence>
<feature type="coiled-coil region" evidence="1">
    <location>
        <begin position="1030"/>
        <end position="1057"/>
    </location>
</feature>
<reference evidence="4" key="1">
    <citation type="submission" date="2021-02" db="EMBL/GenBank/DDBJ databases">
        <authorList>
            <person name="Dougan E. K."/>
            <person name="Rhodes N."/>
            <person name="Thang M."/>
            <person name="Chan C."/>
        </authorList>
    </citation>
    <scope>NUCLEOTIDE SEQUENCE</scope>
</reference>
<sequence>MAAPAPSAPGPHEDQGVMSPTGARRAIDSRLEGETAGPRYDRYPAGNAMPNGVLSADVVRREDMVQASPGAASLESAPWPPAMTSRTEDVGPPGTFSCDSGLRQETSSVSAGNVGPTIPHLVARASTDNHPGGSQGGTALPVPSWMSRLGDYLRQASGQVETLTTTLTRSVGTDDASSASIPVELVQEEVRRQVEAALAGQKGRIVVYLMEIGPTQHRKCFMRIVVYLMEIGPTQHRKCFMRIVVYLMEIGPTQHRKCFMRIVVYLMEIGPLSQLKCFMRIVAYLMEIGPLSQLKCFMRIVAYLMEIGPLSQLKCFMKIVAYLMEIGPLSQHMHFVRIVVYLMEIGPPQHLMHFVRIVVYLMEIGPTQHLMHFVRIVVYLMEIGPLSLMHLVRIVVYLMEIGPTQHLMHFLRIVVYLMVVNQFRRCLGPMMVLVHRGAKLVPGQEVQKDMASLGTGQGMCMLVVMVPSDLPQRVRRQVVVEELWVRGSEQQPGDVAPAAPSSPSPMDIVLTGIGQLQQMLLKKGDGLDVDKASPNFPMLPDYTPESGAIDFQDWLYLVEQQVSAMAASAGEWWKQVMGSALEAYQEYQALSPIKRLGVKARLSEELQDGKYQKLAKKVAALLLVALPTGVRDELVAYRVQGTHQILFRLMAVYQPGGAQDRAQLLKQLEVSESPGTATDAVVALRRWYRLYQRALDLGVSLPDESVQVKSLGVLTKKVAETNQDFRFKVSLAKAELQIDTRPTSENVLKYFQHLLAECEQLGATGRKATPSQASEAPGPKLKGMQQQPSDAGNTTQRPKAKAFVGGSSASRTVPPLWFDEAQGKGLSYEEGPSVPAGDATREQPSSLTPSTSNKIDTEQVAAMLSETNKMLKDLRRLRMLVVLPERVGNEDFRVKMDVYERLLQTEPEAVEKDSEEKMALLDSGASHAFRVAVDDREVEQGKLVKVALANDDHVVLSQNAGGTLLSSPSTNPSGGGTILPMGQLVQLLGCTVRWSPTRLEVRHPIHGKLRVKVNHFCPELTEVSALQLIKELEEKRVGEFTKTLEDMERQLKEIELSGCGDRGWEQHLMDLVETGARTSFCGFIQKVPYLQGVTPEAFATIPEEFPVTNKEGWRLLKGMPWSRRKRRSMFLSNNWLVHLFSGDKRKKGLASSSEWKASLHRDDVLVEVDLNLSSHFDMLKKDGIFKLLLWGAARGKIEALFGGPPRRTFPFTGNETMLSSQHVREVQLVARAMILWSVASEGRRILWREGSLETPGPGVGWLLEHPRVESGKVPGLEQGDNKESDLEEQERLAKEWFDLGKFSHRECRMLLEEMNFKKNLRASSRGEQEGSVVLGAYAHGGNRGVTTEALQRPWLTKYLNMFMRWNVETQLHEDCSWSALLVMETNEVPRHRDVRNARDSNNYLIGLGDDDPGREVSSGLWLEGDLDGQNGLGDDDPGREVSSGLWLEGDLDGQKFGGGGRCVERSCPFSGFEQLKGCLVEISGRMTRFNPKQHHAYVGKDQTQKELLVAAYTPLGLDKLPDEKVGKLRCLGFPIRSTLEWDEGPALHGRDQVREAQEELESEDEEEANGRVPCYDLFGTTMWKTFARMYTMDEVKCDLENLGPTTLGTNLNLWSLEGEDGHGLKAGTRTSRWPTGMISSVCDALCAWPGFATREHALTSMVRRLGRRDGEEGEGKLAKFSLEEWRIHLRRDHLPYRKDCRECIQRATGKPHRRVAHPSAYVLSIDTAGPFRATGTDGARYLLVGCFRFPKIPETGDPEQSGVQPGDVDKPDDEGDWLPGMEGEDVVSEVPATEGAPVGVSEELGPDPAAIREEDDPKQEEIKALERMSEPFEFESAYLCRPLKTRKKAETLKALQEMYLSLRQRGLPVLRVHCDRAREFMNEGMDMWAAARDIIVTKTQGDDPSQNGAAERAVGFIKGRVRTLLGQAKAYSKLGDAVVRSWWSRAASTICQQHAAQAFGRGNPSVAPFGSQVFIKRKRYGQGGTDFEDKWIQGSYLGPVETVSHGHVVRTVQGNVWYTTNVRRLPELPPYEDEGDDWHPERRVVGKTPPVVRVFRADEGGEDGNVFCMSRLVEPVSTTTDAVPDNETTEGWMESAGGEDAGDDMDESQWLVEDQEGEMDGRYWSRCVLDEEHNLRRCVPEDYQELFEGVNQATLEAERALEQRESQKVYKAYSVGDWFRLCCFVEDDDGKHGVEPVLENLEGPLQVVYTVQLDEVKQFLPRWKEAIGKEMKALLDAGALVPLTEEARLVICGNFEGRSQKEDSYAGGCQGESLRAMIVHAAHKRGGSRPWKAAGTDIRNAFILAPMDDGEGVHCLYPPKVFQAAEIPFAKCLFRVDRALYGFRRSPKLWSTFRDNRLRRARFKVGELDAFLRQHRADENVWSVVVMTPGPDGTMQEEVRAFVNVYVDDILYLGEEEVVAATHGWITQEWKASDLTWASMEQPVRFLGLEIYETLNGFKIGQTGYISEVLRHYDVQGHGHGTPCPQSWLLGEVNFDEKQYDEQTLRRAQKITGELLWLSTKGRPDLIHTVATMSSLCVRDPETVERIGMRTLGYLKATADWFLFCEPTTHNHDVEGYSDASFAPQGGRSIGCSLACYLGCPISWRCGRQPLVSLSVAEAELIEAVNAIQMVYGLSSFTSEIRQLELGKLVTYEFVPFIFVRYKGLLEAKTPGALPYVGIGNNFAKRDVGGIQISVAWEFYALVFVSLVAAIGAWEAIKWLFECYALKSLGGTALHPLQKGAVRFPRWIGRPLLGKNRHLLYVRRGE</sequence>
<dbReference type="SUPFAM" id="SSF53098">
    <property type="entry name" value="Ribonuclease H-like"/>
    <property type="match status" value="1"/>
</dbReference>
<feature type="compositionally biased region" description="Acidic residues" evidence="2">
    <location>
        <begin position="1558"/>
        <end position="1567"/>
    </location>
</feature>
<keyword evidence="5" id="KW-1185">Reference proteome</keyword>
<feature type="domain" description="Reverse transcriptase Ty1/copia-type" evidence="3">
    <location>
        <begin position="2268"/>
        <end position="2476"/>
    </location>
</feature>
<dbReference type="Gene3D" id="3.30.420.10">
    <property type="entry name" value="Ribonuclease H-like superfamily/Ribonuclease H"/>
    <property type="match status" value="1"/>
</dbReference>
<dbReference type="InterPro" id="IPR013103">
    <property type="entry name" value="RVT_2"/>
</dbReference>
<evidence type="ECO:0000313" key="5">
    <source>
        <dbReference type="Proteomes" id="UP000604046"/>
    </source>
</evidence>
<dbReference type="EMBL" id="CAJNDS010002541">
    <property type="protein sequence ID" value="CAE7518945.1"/>
    <property type="molecule type" value="Genomic_DNA"/>
</dbReference>
<dbReference type="Proteomes" id="UP000604046">
    <property type="component" value="Unassembled WGS sequence"/>
</dbReference>
<protein>
    <submittedName>
        <fullName evidence="4">GIP protein</fullName>
    </submittedName>
</protein>
<organism evidence="4 5">
    <name type="scientific">Symbiodinium natans</name>
    <dbReference type="NCBI Taxonomy" id="878477"/>
    <lineage>
        <taxon>Eukaryota</taxon>
        <taxon>Sar</taxon>
        <taxon>Alveolata</taxon>
        <taxon>Dinophyceae</taxon>
        <taxon>Suessiales</taxon>
        <taxon>Symbiodiniaceae</taxon>
        <taxon>Symbiodinium</taxon>
    </lineage>
</organism>